<dbReference type="InterPro" id="IPR025442">
    <property type="entry name" value="DUF4185"/>
</dbReference>
<dbReference type="Pfam" id="PF13810">
    <property type="entry name" value="DUF4185"/>
    <property type="match status" value="1"/>
</dbReference>
<evidence type="ECO:0000313" key="4">
    <source>
        <dbReference type="Proteomes" id="UP001595816"/>
    </source>
</evidence>
<dbReference type="RefSeq" id="WP_253762896.1">
    <property type="nucleotide sequence ID" value="NZ_JAMZDZ010000001.1"/>
</dbReference>
<organism evidence="3 4">
    <name type="scientific">Hamadaea flava</name>
    <dbReference type="NCBI Taxonomy" id="1742688"/>
    <lineage>
        <taxon>Bacteria</taxon>
        <taxon>Bacillati</taxon>
        <taxon>Actinomycetota</taxon>
        <taxon>Actinomycetes</taxon>
        <taxon>Micromonosporales</taxon>
        <taxon>Micromonosporaceae</taxon>
        <taxon>Hamadaea</taxon>
    </lineage>
</organism>
<keyword evidence="4" id="KW-1185">Reference proteome</keyword>
<protein>
    <submittedName>
        <fullName evidence="3">DUF4185 domain-containing protein</fullName>
    </submittedName>
</protein>
<reference evidence="4" key="1">
    <citation type="journal article" date="2019" name="Int. J. Syst. Evol. Microbiol.">
        <title>The Global Catalogue of Microorganisms (GCM) 10K type strain sequencing project: providing services to taxonomists for standard genome sequencing and annotation.</title>
        <authorList>
            <consortium name="The Broad Institute Genomics Platform"/>
            <consortium name="The Broad Institute Genome Sequencing Center for Infectious Disease"/>
            <person name="Wu L."/>
            <person name="Ma J."/>
        </authorList>
    </citation>
    <scope>NUCLEOTIDE SEQUENCE [LARGE SCALE GENOMIC DNA]</scope>
    <source>
        <strain evidence="4">CGMCC 4.7289</strain>
    </source>
</reference>
<dbReference type="Proteomes" id="UP001595816">
    <property type="component" value="Unassembled WGS sequence"/>
</dbReference>
<evidence type="ECO:0000259" key="2">
    <source>
        <dbReference type="Pfam" id="PF13810"/>
    </source>
</evidence>
<accession>A0ABV8LZ22</accession>
<dbReference type="PROSITE" id="PS51257">
    <property type="entry name" value="PROKAR_LIPOPROTEIN"/>
    <property type="match status" value="1"/>
</dbReference>
<feature type="domain" description="DUF4185" evidence="2">
    <location>
        <begin position="60"/>
        <end position="368"/>
    </location>
</feature>
<proteinExistence type="predicted"/>
<name>A0ABV8LZ22_9ACTN</name>
<evidence type="ECO:0000256" key="1">
    <source>
        <dbReference type="SAM" id="SignalP"/>
    </source>
</evidence>
<comment type="caution">
    <text evidence="3">The sequence shown here is derived from an EMBL/GenBank/DDBJ whole genome shotgun (WGS) entry which is preliminary data.</text>
</comment>
<keyword evidence="1" id="KW-0732">Signal</keyword>
<gene>
    <name evidence="3" type="ORF">ACFOZ4_30990</name>
</gene>
<feature type="chain" id="PRO_5045534594" evidence="1">
    <location>
        <begin position="26"/>
        <end position="375"/>
    </location>
</feature>
<sequence>MNHRPRLPALVAVVLLAAGCTSPSGETVTVLDPRTDKPFVLTGVGGLTEIGQVTGVPGGTDKYAVHGTDLGSMFSAGGTTYFVFGDTFGERTDGQTGAGGSFWRSNVLGYTTDRDPSDGVRLTGMVTDEIGLAKELLGSKKVDGDEMTVIPTYGFAVGKTFYLYYMSVRHWGDPGRWDANHAGLARSTDGGQNWTRLDAVTWPGDSGFIQVSVTHALEDGVDQLYFWAIPAGRFGGVRLMRVPAAQVEQLSAYRYYAGAGSTGPIWAADRDQAVLVVDDTVGELSVAYNSYLDRWIMMYLREGDGVVLREGVTPWGPWSEPRTVVDAAGHPGLYAPFQYPVTSEATDDGGRRIYFNLSLWGPYNVFLYSIDLEKS</sequence>
<dbReference type="EMBL" id="JBHSAY010000020">
    <property type="protein sequence ID" value="MFC4135059.1"/>
    <property type="molecule type" value="Genomic_DNA"/>
</dbReference>
<evidence type="ECO:0000313" key="3">
    <source>
        <dbReference type="EMBL" id="MFC4135059.1"/>
    </source>
</evidence>
<feature type="signal peptide" evidence="1">
    <location>
        <begin position="1"/>
        <end position="25"/>
    </location>
</feature>